<evidence type="ECO:0000259" key="1">
    <source>
        <dbReference type="Pfam" id="PF03734"/>
    </source>
</evidence>
<dbReference type="InterPro" id="IPR005490">
    <property type="entry name" value="LD_TPept_cat_dom"/>
</dbReference>
<protein>
    <recommendedName>
        <fullName evidence="1">L,D-TPase catalytic domain-containing protein</fullName>
    </recommendedName>
</protein>
<dbReference type="AlphaFoldDB" id="A0A499VBF7"/>
<gene>
    <name evidence="2" type="ORF">SSPO_090470</name>
</gene>
<dbReference type="EMBL" id="AP019620">
    <property type="protein sequence ID" value="BBJ46329.1"/>
    <property type="molecule type" value="Genomic_DNA"/>
</dbReference>
<reference evidence="2 3" key="1">
    <citation type="journal article" date="2020" name="Int. J. Syst. Evol. Microbiol.">
        <title>Reclassification of Streptomyces castelarensis and Streptomyces sporoclivatus as later heterotypic synonyms of Streptomyces antimycoticus.</title>
        <authorList>
            <person name="Komaki H."/>
            <person name="Tamura T."/>
        </authorList>
    </citation>
    <scope>NUCLEOTIDE SEQUENCE [LARGE SCALE GENOMIC DNA]</scope>
    <source>
        <strain evidence="2 3">NBRC 100767</strain>
    </source>
</reference>
<evidence type="ECO:0000313" key="3">
    <source>
        <dbReference type="Proteomes" id="UP000463951"/>
    </source>
</evidence>
<evidence type="ECO:0000313" key="2">
    <source>
        <dbReference type="EMBL" id="BBJ46329.1"/>
    </source>
</evidence>
<dbReference type="Pfam" id="PF03734">
    <property type="entry name" value="YkuD"/>
    <property type="match status" value="1"/>
</dbReference>
<accession>A0A499VBF7</accession>
<feature type="domain" description="L,D-TPase catalytic" evidence="1">
    <location>
        <begin position="53"/>
        <end position="172"/>
    </location>
</feature>
<proteinExistence type="predicted"/>
<sequence length="181" mass="19270">MPRRSRQVLVVSGHDRNAPVSTAVLYERTGAGWRAGASRPAHNALNGWTDHHREGDLRSPIGVYTLTDAGGRLPDPGTRLPYDQSAGFTAGGAGFEGEPLSGSFDYVVAIGYNRRPGTSPLDRTRPLGPDRGGGIWLHIDHGGPTRGCVSLGRGPMKELLRALDPAREPVVVMGDAASLER</sequence>
<name>A0A499VBF7_9ACTN</name>
<organism evidence="2 3">
    <name type="scientific">Streptomyces antimycoticus</name>
    <dbReference type="NCBI Taxonomy" id="68175"/>
    <lineage>
        <taxon>Bacteria</taxon>
        <taxon>Bacillati</taxon>
        <taxon>Actinomycetota</taxon>
        <taxon>Actinomycetes</taxon>
        <taxon>Kitasatosporales</taxon>
        <taxon>Streptomycetaceae</taxon>
        <taxon>Streptomyces</taxon>
        <taxon>Streptomyces violaceusniger group</taxon>
    </lineage>
</organism>
<dbReference type="Proteomes" id="UP000463951">
    <property type="component" value="Chromosome"/>
</dbReference>
<dbReference type="PANTHER" id="PTHR38589">
    <property type="entry name" value="BLR0621 PROTEIN"/>
    <property type="match status" value="1"/>
</dbReference>
<dbReference type="GO" id="GO:0016740">
    <property type="term" value="F:transferase activity"/>
    <property type="evidence" value="ECO:0007669"/>
    <property type="project" value="InterPro"/>
</dbReference>
<dbReference type="PANTHER" id="PTHR38589:SF1">
    <property type="entry name" value="BLR0621 PROTEIN"/>
    <property type="match status" value="1"/>
</dbReference>